<organism evidence="1">
    <name type="scientific">Anguilla anguilla</name>
    <name type="common">European freshwater eel</name>
    <name type="synonym">Muraena anguilla</name>
    <dbReference type="NCBI Taxonomy" id="7936"/>
    <lineage>
        <taxon>Eukaryota</taxon>
        <taxon>Metazoa</taxon>
        <taxon>Chordata</taxon>
        <taxon>Craniata</taxon>
        <taxon>Vertebrata</taxon>
        <taxon>Euteleostomi</taxon>
        <taxon>Actinopterygii</taxon>
        <taxon>Neopterygii</taxon>
        <taxon>Teleostei</taxon>
        <taxon>Anguilliformes</taxon>
        <taxon>Anguillidae</taxon>
        <taxon>Anguilla</taxon>
    </lineage>
</organism>
<dbReference type="EMBL" id="GBXM01000014">
    <property type="protein sequence ID" value="JAI08564.1"/>
    <property type="molecule type" value="Transcribed_RNA"/>
</dbReference>
<name>A0A0E9Y2U1_ANGAN</name>
<accession>A0A0E9Y2U1</accession>
<reference evidence="1" key="1">
    <citation type="submission" date="2014-11" db="EMBL/GenBank/DDBJ databases">
        <authorList>
            <person name="Amaro Gonzalez C."/>
        </authorList>
    </citation>
    <scope>NUCLEOTIDE SEQUENCE</scope>
</reference>
<dbReference type="AlphaFoldDB" id="A0A0E9Y2U1"/>
<proteinExistence type="predicted"/>
<protein>
    <submittedName>
        <fullName evidence="1">Uncharacterized protein</fullName>
    </submittedName>
</protein>
<evidence type="ECO:0000313" key="1">
    <source>
        <dbReference type="EMBL" id="JAI08564.1"/>
    </source>
</evidence>
<sequence>MFSRFSFFFLNTTAINLNRKYKCYSPCHKILKQLAIFSRQVEKIKYSNTIMRNAVHNCRELKSAF</sequence>
<reference evidence="1" key="2">
    <citation type="journal article" date="2015" name="Fish Shellfish Immunol.">
        <title>Early steps in the European eel (Anguilla anguilla)-Vibrio vulnificus interaction in the gills: Role of the RtxA13 toxin.</title>
        <authorList>
            <person name="Callol A."/>
            <person name="Pajuelo D."/>
            <person name="Ebbesson L."/>
            <person name="Teles M."/>
            <person name="MacKenzie S."/>
            <person name="Amaro C."/>
        </authorList>
    </citation>
    <scope>NUCLEOTIDE SEQUENCE</scope>
</reference>